<name>A0ABT3SBG9_9MYCO</name>
<dbReference type="Proteomes" id="UP001300745">
    <property type="component" value="Unassembled WGS sequence"/>
</dbReference>
<evidence type="ECO:0000313" key="2">
    <source>
        <dbReference type="EMBL" id="MCX2936489.1"/>
    </source>
</evidence>
<evidence type="ECO:0000256" key="1">
    <source>
        <dbReference type="SAM" id="MobiDB-lite"/>
    </source>
</evidence>
<proteinExistence type="predicted"/>
<protein>
    <recommendedName>
        <fullName evidence="4">TetR family transcriptional regulator</fullName>
    </recommendedName>
</protein>
<comment type="caution">
    <text evidence="2">The sequence shown here is derived from an EMBL/GenBank/DDBJ whole genome shotgun (WGS) entry which is preliminary data.</text>
</comment>
<gene>
    <name evidence="2" type="ORF">ORI27_07255</name>
</gene>
<accession>A0ABT3SBG9</accession>
<feature type="region of interest" description="Disordered" evidence="1">
    <location>
        <begin position="1"/>
        <end position="27"/>
    </location>
</feature>
<dbReference type="EMBL" id="JAPJDO010000004">
    <property type="protein sequence ID" value="MCX2936489.1"/>
    <property type="molecule type" value="Genomic_DNA"/>
</dbReference>
<reference evidence="2 3" key="1">
    <citation type="submission" date="2022-11" db="EMBL/GenBank/DDBJ databases">
        <title>Mycobacterium sp. nov.</title>
        <authorList>
            <person name="Papic B."/>
            <person name="Spicic S."/>
            <person name="Duvnjak S."/>
        </authorList>
    </citation>
    <scope>NUCLEOTIDE SEQUENCE [LARGE SCALE GENOMIC DNA]</scope>
    <source>
        <strain evidence="2 3">CVI_P4</strain>
    </source>
</reference>
<sequence length="155" mass="16682">MTLLGRAQSGGATSRSDRLESLTGRESSESDSFQLQIQLAVCNLTRRIADAAAAASAQGADGGAVITRTVDEWMRVDDGNGIGWVPVRLFFPPLWWIDLPRPPRPDELVELVPALAAAAWSFLLIAESVYDPSLNEAIHTAIDAILGRAERSLPS</sequence>
<organism evidence="2 3">
    <name type="scientific">Mycobacterium pinniadriaticum</name>
    <dbReference type="NCBI Taxonomy" id="2994102"/>
    <lineage>
        <taxon>Bacteria</taxon>
        <taxon>Bacillati</taxon>
        <taxon>Actinomycetota</taxon>
        <taxon>Actinomycetes</taxon>
        <taxon>Mycobacteriales</taxon>
        <taxon>Mycobacteriaceae</taxon>
        <taxon>Mycobacterium</taxon>
    </lineage>
</organism>
<evidence type="ECO:0000313" key="3">
    <source>
        <dbReference type="Proteomes" id="UP001300745"/>
    </source>
</evidence>
<evidence type="ECO:0008006" key="4">
    <source>
        <dbReference type="Google" id="ProtNLM"/>
    </source>
</evidence>
<keyword evidence="3" id="KW-1185">Reference proteome</keyword>
<dbReference type="RefSeq" id="WP_265995741.1">
    <property type="nucleotide sequence ID" value="NZ_JAPJDN010000004.1"/>
</dbReference>